<evidence type="ECO:0000313" key="4">
    <source>
        <dbReference type="Proteomes" id="UP000030129"/>
    </source>
</evidence>
<sequence length="460" mass="51136">MNKISFYLSLFILLITGAAKANVLLPSFFSDNMVLQRNSEVTIWGWASPFEDVTLTVGWSKEEIKIKPDNQAHWEVKLKTPEAGGPYTLHFKGYNELTIKNIMIGEVWFCSGQSNMEWSASIGIDNAEAEIAKANYPNIRFFTAPKVAGTSPQMNIVGNWQECTPETMKYFSAVAYFFGERLQKDLKDVPIGLINSSWGGTPAEIWMPEDYIAKDAVLAEAAAKLTPVAWGPTEPGRTYNTMINPFVGLKLAGAIWYQGESNVGSTVYDKTLAGLIKSWREAWGDDFPFYFIQIAPFNYENDTYGGVIIRNSQRKVLNEIPKIGMVVVGDVSPTDDIHPRDKRTVGERLGNLVLKSQYGIDTGVVYGPLYKDITISKNKITIRFDYAEGLHFSSKKSELFEVAGKDGTFYPATATIKGNTVVVSSKKVKEPVTVRYAWHNTAKPDLFNSAGLPASSFLSE</sequence>
<dbReference type="PANTHER" id="PTHR22901:SF0">
    <property type="entry name" value="SIALATE O-ACETYLESTERASE"/>
    <property type="match status" value="1"/>
</dbReference>
<dbReference type="Gene3D" id="3.40.50.1110">
    <property type="entry name" value="SGNH hydrolase"/>
    <property type="match status" value="1"/>
</dbReference>
<feature type="domain" description="Sialate O-acetylesterase" evidence="2">
    <location>
        <begin position="106"/>
        <end position="351"/>
    </location>
</feature>
<dbReference type="eggNOG" id="COG1649">
    <property type="taxonomic scope" value="Bacteria"/>
</dbReference>
<reference evidence="3 4" key="1">
    <citation type="submission" date="2013-09" db="EMBL/GenBank/DDBJ databases">
        <authorList>
            <person name="Zeng Z."/>
            <person name="Chen C."/>
        </authorList>
    </citation>
    <scope>NUCLEOTIDE SEQUENCE [LARGE SCALE GENOMIC DNA]</scope>
    <source>
        <strain evidence="3 4">F44-8</strain>
    </source>
</reference>
<dbReference type="EMBL" id="JRLV01000019">
    <property type="protein sequence ID" value="KGO79226.1"/>
    <property type="molecule type" value="Genomic_DNA"/>
</dbReference>
<dbReference type="RefSeq" id="WP_035135423.1">
    <property type="nucleotide sequence ID" value="NZ_JRLV01000019.1"/>
</dbReference>
<proteinExistence type="predicted"/>
<comment type="caution">
    <text evidence="3">The sequence shown here is derived from an EMBL/GenBank/DDBJ whole genome shotgun (WGS) entry which is preliminary data.</text>
</comment>
<evidence type="ECO:0000259" key="2">
    <source>
        <dbReference type="Pfam" id="PF03629"/>
    </source>
</evidence>
<dbReference type="GO" id="GO:0005975">
    <property type="term" value="P:carbohydrate metabolic process"/>
    <property type="evidence" value="ECO:0007669"/>
    <property type="project" value="TreeGrafter"/>
</dbReference>
<dbReference type="InterPro" id="IPR039329">
    <property type="entry name" value="SIAE"/>
</dbReference>
<organism evidence="3 4">
    <name type="scientific">Flavobacterium beibuense F44-8</name>
    <dbReference type="NCBI Taxonomy" id="1406840"/>
    <lineage>
        <taxon>Bacteria</taxon>
        <taxon>Pseudomonadati</taxon>
        <taxon>Bacteroidota</taxon>
        <taxon>Flavobacteriia</taxon>
        <taxon>Flavobacteriales</taxon>
        <taxon>Flavobacteriaceae</taxon>
        <taxon>Flavobacterium</taxon>
    </lineage>
</organism>
<gene>
    <name evidence="3" type="ORF">Q763_14375</name>
</gene>
<keyword evidence="4" id="KW-1185">Reference proteome</keyword>
<accession>A0A0A2LJ18</accession>
<dbReference type="Pfam" id="PF03629">
    <property type="entry name" value="SASA"/>
    <property type="match status" value="1"/>
</dbReference>
<evidence type="ECO:0000256" key="1">
    <source>
        <dbReference type="ARBA" id="ARBA00022801"/>
    </source>
</evidence>
<dbReference type="InterPro" id="IPR005181">
    <property type="entry name" value="SASA"/>
</dbReference>
<dbReference type="PANTHER" id="PTHR22901">
    <property type="entry name" value="SIALATE O-ACETYLESTERASE"/>
    <property type="match status" value="1"/>
</dbReference>
<name>A0A0A2LJ18_9FLAO</name>
<dbReference type="STRING" id="1406840.Q763_14375"/>
<keyword evidence="1" id="KW-0378">Hydrolase</keyword>
<protein>
    <submittedName>
        <fullName evidence="3">Sialate O-acetylesterase</fullName>
    </submittedName>
</protein>
<evidence type="ECO:0000313" key="3">
    <source>
        <dbReference type="EMBL" id="KGO79226.1"/>
    </source>
</evidence>
<dbReference type="InterPro" id="IPR036514">
    <property type="entry name" value="SGNH_hydro_sf"/>
</dbReference>
<dbReference type="SUPFAM" id="SSF52266">
    <property type="entry name" value="SGNH hydrolase"/>
    <property type="match status" value="1"/>
</dbReference>
<dbReference type="AlphaFoldDB" id="A0A0A2LJ18"/>
<dbReference type="GO" id="GO:0001681">
    <property type="term" value="F:sialate O-acetylesterase activity"/>
    <property type="evidence" value="ECO:0007669"/>
    <property type="project" value="InterPro"/>
</dbReference>
<dbReference type="Proteomes" id="UP000030129">
    <property type="component" value="Unassembled WGS sequence"/>
</dbReference>